<dbReference type="PRINTS" id="PR00689">
    <property type="entry name" value="ACOABINDINGP"/>
</dbReference>
<keyword evidence="2" id="KW-0446">Lipid-binding</keyword>
<dbReference type="GO" id="GO:0000062">
    <property type="term" value="F:fatty-acyl-CoA binding"/>
    <property type="evidence" value="ECO:0007669"/>
    <property type="project" value="InterPro"/>
</dbReference>
<protein>
    <submittedName>
        <fullName evidence="4">Acyl-CoA binding domain containing 7</fullName>
    </submittedName>
</protein>
<evidence type="ECO:0000313" key="4">
    <source>
        <dbReference type="Ensembl" id="ENSXCOP00000026261.1"/>
    </source>
</evidence>
<organism evidence="4 5">
    <name type="scientific">Xiphophorus couchianus</name>
    <name type="common">Monterrey platyfish</name>
    <dbReference type="NCBI Taxonomy" id="32473"/>
    <lineage>
        <taxon>Eukaryota</taxon>
        <taxon>Metazoa</taxon>
        <taxon>Chordata</taxon>
        <taxon>Craniata</taxon>
        <taxon>Vertebrata</taxon>
        <taxon>Euteleostomi</taxon>
        <taxon>Actinopterygii</taxon>
        <taxon>Neopterygii</taxon>
        <taxon>Teleostei</taxon>
        <taxon>Neoteleostei</taxon>
        <taxon>Acanthomorphata</taxon>
        <taxon>Ovalentaria</taxon>
        <taxon>Atherinomorphae</taxon>
        <taxon>Cyprinodontiformes</taxon>
        <taxon>Poeciliidae</taxon>
        <taxon>Poeciliinae</taxon>
        <taxon>Xiphophorus</taxon>
    </lineage>
</organism>
<name>A0A3B5MRY1_9TELE</name>
<dbReference type="STRING" id="32473.ENSXCOP00000026261"/>
<keyword evidence="5" id="KW-1185">Reference proteome</keyword>
<dbReference type="Pfam" id="PF00887">
    <property type="entry name" value="ACBP"/>
    <property type="match status" value="1"/>
</dbReference>
<accession>A0A3B5MRY1</accession>
<proteinExistence type="predicted"/>
<dbReference type="Proteomes" id="UP000261380">
    <property type="component" value="Unplaced"/>
</dbReference>
<dbReference type="SUPFAM" id="SSF47027">
    <property type="entry name" value="Acyl-CoA binding protein"/>
    <property type="match status" value="1"/>
</dbReference>
<dbReference type="GO" id="GO:0006631">
    <property type="term" value="P:fatty acid metabolic process"/>
    <property type="evidence" value="ECO:0007669"/>
    <property type="project" value="TreeGrafter"/>
</dbReference>
<evidence type="ECO:0000259" key="3">
    <source>
        <dbReference type="PROSITE" id="PS51228"/>
    </source>
</evidence>
<dbReference type="InterPro" id="IPR000582">
    <property type="entry name" value="Acyl-CoA-binding_protein"/>
</dbReference>
<dbReference type="GeneTree" id="ENSGT00940000161184"/>
<evidence type="ECO:0000256" key="1">
    <source>
        <dbReference type="ARBA" id="ARBA00023054"/>
    </source>
</evidence>
<dbReference type="FunFam" id="1.20.80.10:FF:000010">
    <property type="entry name" value="Acyl-CoA-binding domain-containing protein 5"/>
    <property type="match status" value="1"/>
</dbReference>
<evidence type="ECO:0000313" key="5">
    <source>
        <dbReference type="Proteomes" id="UP000261380"/>
    </source>
</evidence>
<sequence length="101" mass="11727">MYYKWSLYLQKHDRVSSLKFKKVADQVKNMKTKPTDDEILILYSLYKQAMVGDVNIDKPGLTDLKGKAKWDAWESRKGMSKTDAMAAYIKHAKELFSKYGV</sequence>
<dbReference type="PANTHER" id="PTHR23310:SF51">
    <property type="entry name" value="ACYL-COA-BINDING DOMAIN-CONTAINING PROTEIN 7"/>
    <property type="match status" value="1"/>
</dbReference>
<feature type="domain" description="ACB" evidence="3">
    <location>
        <begin position="16"/>
        <end position="101"/>
    </location>
</feature>
<reference evidence="4" key="1">
    <citation type="submission" date="2025-08" db="UniProtKB">
        <authorList>
            <consortium name="Ensembl"/>
        </authorList>
    </citation>
    <scope>IDENTIFICATION</scope>
</reference>
<dbReference type="Gene3D" id="1.20.80.10">
    <property type="match status" value="1"/>
</dbReference>
<dbReference type="InterPro" id="IPR014352">
    <property type="entry name" value="FERM/acyl-CoA-bd_prot_sf"/>
</dbReference>
<keyword evidence="1" id="KW-0175">Coiled coil</keyword>
<reference evidence="4" key="2">
    <citation type="submission" date="2025-09" db="UniProtKB">
        <authorList>
            <consortium name="Ensembl"/>
        </authorList>
    </citation>
    <scope>IDENTIFICATION</scope>
</reference>
<dbReference type="Ensembl" id="ENSXCOT00000026579.1">
    <property type="protein sequence ID" value="ENSXCOP00000026261.1"/>
    <property type="gene ID" value="ENSXCOG00000019614.1"/>
</dbReference>
<dbReference type="InterPro" id="IPR035984">
    <property type="entry name" value="Acyl-CoA-binding_sf"/>
</dbReference>
<dbReference type="AlphaFoldDB" id="A0A3B5MRY1"/>
<evidence type="ECO:0000256" key="2">
    <source>
        <dbReference type="ARBA" id="ARBA00023121"/>
    </source>
</evidence>
<dbReference type="PANTHER" id="PTHR23310">
    <property type="entry name" value="ACYL-COA-BINDING PROTEIN, ACBP"/>
    <property type="match status" value="1"/>
</dbReference>
<dbReference type="PROSITE" id="PS51228">
    <property type="entry name" value="ACB_2"/>
    <property type="match status" value="1"/>
</dbReference>